<reference evidence="1" key="1">
    <citation type="journal article" date="2020" name="Fungal Divers.">
        <title>Resolving the Mortierellaceae phylogeny through synthesis of multi-gene phylogenetics and phylogenomics.</title>
        <authorList>
            <person name="Vandepol N."/>
            <person name="Liber J."/>
            <person name="Desiro A."/>
            <person name="Na H."/>
            <person name="Kennedy M."/>
            <person name="Barry K."/>
            <person name="Grigoriev I.V."/>
            <person name="Miller A.N."/>
            <person name="O'Donnell K."/>
            <person name="Stajich J.E."/>
            <person name="Bonito G."/>
        </authorList>
    </citation>
    <scope>NUCLEOTIDE SEQUENCE</scope>
    <source>
        <strain evidence="1">NVP60</strain>
    </source>
</reference>
<dbReference type="EMBL" id="JAAAIN010001499">
    <property type="protein sequence ID" value="KAG0302554.1"/>
    <property type="molecule type" value="Genomic_DNA"/>
</dbReference>
<evidence type="ECO:0008006" key="3">
    <source>
        <dbReference type="Google" id="ProtNLM"/>
    </source>
</evidence>
<comment type="caution">
    <text evidence="1">The sequence shown here is derived from an EMBL/GenBank/DDBJ whole genome shotgun (WGS) entry which is preliminary data.</text>
</comment>
<name>A0A9P6QXE3_9FUNG</name>
<organism evidence="1 2">
    <name type="scientific">Linnemannia gamsii</name>
    <dbReference type="NCBI Taxonomy" id="64522"/>
    <lineage>
        <taxon>Eukaryota</taxon>
        <taxon>Fungi</taxon>
        <taxon>Fungi incertae sedis</taxon>
        <taxon>Mucoromycota</taxon>
        <taxon>Mortierellomycotina</taxon>
        <taxon>Mortierellomycetes</taxon>
        <taxon>Mortierellales</taxon>
        <taxon>Mortierellaceae</taxon>
        <taxon>Linnemannia</taxon>
    </lineage>
</organism>
<protein>
    <recommendedName>
        <fullName evidence="3">F-box domain-containing protein</fullName>
    </recommendedName>
</protein>
<accession>A0A9P6QXE3</accession>
<dbReference type="AlphaFoldDB" id="A0A9P6QXE3"/>
<feature type="non-terminal residue" evidence="1">
    <location>
        <position position="1168"/>
    </location>
</feature>
<dbReference type="Gene3D" id="3.80.10.10">
    <property type="entry name" value="Ribonuclease Inhibitor"/>
    <property type="match status" value="2"/>
</dbReference>
<keyword evidence="2" id="KW-1185">Reference proteome</keyword>
<sequence length="1168" mass="133812">MESAPDQLKGIPELFTKIAFLLNRKDMHSFRLTSRSNHDICQPLFYQDVRLDDRWSSDGLKRLVKYSKAIHSLTIGDSDKVIHHYYSNMVSILRDPTITIPAPLSNSASTPVSASSPRWASPTDLVLFLSRETLDALCKVPCFAAKFLCVVHISPGLTVLNMDKVIVNTDVGLNLLSVVISSISTLQSLALCVYSYCIRGDTILTTLVHNFPASLESFALLLADYDGELASETWKQNGIDLQATVSTLLGTVKGFTEPLSRMTEWRVMITGEVYVSPDLLASLLQLFPELTSLDLPMYDFNDPEIYKSFAERVLQSCPKLKHLSRRGPGPDEGRMMSEFLNSMMENTLESIHFLKYSKATEKAVWSLHRHAESVKSIIFDECQPFSSSYLIGIFGFPMLEVLRISLDLWSDSHLTLDEIVCQQWSTKFQELRLHITLDKAEDKDKIGFSDSILFWRNLLEQFYRQIGALTNLRILDLRVAVENNTLDSNGRRIIYSDKTFVGMLSFEGWITDYRPVAGRTWNLEELRGSFNLDAMEPGLEFGQDEADWIVEHWPKLKFIEFYTQLDKTPIVFPPTVQSMIERLPGLQVHSTLLHFNALLTRYLAAMKPALERFKDLPEFIFMIASHLDREDIHSLRLTCQRVQEICHRLFYHKLWLHDYWNESNLLKIAKYASSLHSLKVESLTFTRYYRCMFEILQDASIPAPFDFLPSTSPLPQLANPALGDIDCFPAQLLYCVYLSPRLTALDLDLVMINTEFELNFLSKVFSSITTLRSLIVSFSTDVLSAEEVLQALVYGCPDNLESFSLFYDRVEEPEDYEDCDLYEEDAEMEDLVLTLLGPMTARTEPLRRLTEWRLNINGKNIDRNAFFSILKFLPELISMDIPSIDCSENGDAHDIVARIVKACPKLKSVCKHHVYKDIGGTLMIAFLEKMPPNTVECVQVSSFTEDYEHLDEGLIAQKDSVKSIVLDECTMISISSFVWIFHWCSFLEVFRISANWQSKFTLPLNNLVSLTWASKKFRELKLCVQLDKYQQEPDKDDIASSTPMPTWTIGLERLCRQLGVLTDLRILDLRVAVWSRSNVTYKDKTFAGMLSLEDRTTGRFGWLQLLGGLKNLEQLHGSFNLDAMLEGFEFRQEEADWMVEHWPKLQFIEFYVHHVGKRVTLPPAVQSM</sequence>
<evidence type="ECO:0000313" key="2">
    <source>
        <dbReference type="Proteomes" id="UP000823405"/>
    </source>
</evidence>
<dbReference type="SUPFAM" id="SSF52047">
    <property type="entry name" value="RNI-like"/>
    <property type="match status" value="2"/>
</dbReference>
<proteinExistence type="predicted"/>
<dbReference type="PANTHER" id="PTHR38926:SF72">
    <property type="entry name" value="IM:7136021-RELATED"/>
    <property type="match status" value="1"/>
</dbReference>
<dbReference type="OrthoDB" id="2436042at2759"/>
<dbReference type="Proteomes" id="UP000823405">
    <property type="component" value="Unassembled WGS sequence"/>
</dbReference>
<gene>
    <name evidence="1" type="ORF">BGZ97_002283</name>
</gene>
<dbReference type="InterPro" id="IPR032675">
    <property type="entry name" value="LRR_dom_sf"/>
</dbReference>
<dbReference type="PANTHER" id="PTHR38926">
    <property type="entry name" value="F-BOX DOMAIN CONTAINING PROTEIN, EXPRESSED"/>
    <property type="match status" value="1"/>
</dbReference>
<evidence type="ECO:0000313" key="1">
    <source>
        <dbReference type="EMBL" id="KAG0302554.1"/>
    </source>
</evidence>